<dbReference type="InterPro" id="IPR002058">
    <property type="entry name" value="PAP_assoc"/>
</dbReference>
<dbReference type="GO" id="GO:0005737">
    <property type="term" value="C:cytoplasm"/>
    <property type="evidence" value="ECO:0007669"/>
    <property type="project" value="UniProtKB-SubCell"/>
</dbReference>
<dbReference type="SUPFAM" id="SSF81301">
    <property type="entry name" value="Nucleotidyltransferase"/>
    <property type="match status" value="1"/>
</dbReference>
<feature type="region of interest" description="Disordered" evidence="10">
    <location>
        <begin position="102"/>
        <end position="135"/>
    </location>
</feature>
<proteinExistence type="inferred from homology"/>
<evidence type="ECO:0000256" key="5">
    <source>
        <dbReference type="ARBA" id="ARBA00012388"/>
    </source>
</evidence>
<feature type="compositionally biased region" description="Basic and acidic residues" evidence="10">
    <location>
        <begin position="607"/>
        <end position="618"/>
    </location>
</feature>
<evidence type="ECO:0000313" key="13">
    <source>
        <dbReference type="EMBL" id="POV96092.1"/>
    </source>
</evidence>
<feature type="domain" description="Poly(A) RNA polymerase mitochondrial-like central palm" evidence="12">
    <location>
        <begin position="205"/>
        <end position="356"/>
    </location>
</feature>
<dbReference type="InterPro" id="IPR043519">
    <property type="entry name" value="NT_sf"/>
</dbReference>
<dbReference type="AlphaFoldDB" id="A0A2S4UFL2"/>
<evidence type="ECO:0000256" key="8">
    <source>
        <dbReference type="ARBA" id="ARBA00022723"/>
    </source>
</evidence>
<comment type="cofactor">
    <cofactor evidence="1">
        <name>Mn(2+)</name>
        <dbReference type="ChEBI" id="CHEBI:29035"/>
    </cofactor>
</comment>
<gene>
    <name evidence="13" type="ORF">PSHT_15322</name>
</gene>
<evidence type="ECO:0000256" key="6">
    <source>
        <dbReference type="ARBA" id="ARBA00022490"/>
    </source>
</evidence>
<organism evidence="13 14">
    <name type="scientific">Puccinia striiformis</name>
    <dbReference type="NCBI Taxonomy" id="27350"/>
    <lineage>
        <taxon>Eukaryota</taxon>
        <taxon>Fungi</taxon>
        <taxon>Dikarya</taxon>
        <taxon>Basidiomycota</taxon>
        <taxon>Pucciniomycotina</taxon>
        <taxon>Pucciniomycetes</taxon>
        <taxon>Pucciniales</taxon>
        <taxon>Pucciniaceae</taxon>
        <taxon>Puccinia</taxon>
    </lineage>
</organism>
<name>A0A2S4UFL2_9BASI</name>
<protein>
    <recommendedName>
        <fullName evidence="5">polynucleotide adenylyltransferase</fullName>
        <ecNumber evidence="5">2.7.7.19</ecNumber>
    </recommendedName>
</protein>
<dbReference type="Gene3D" id="3.30.460.10">
    <property type="entry name" value="Beta Polymerase, domain 2"/>
    <property type="match status" value="1"/>
</dbReference>
<dbReference type="PANTHER" id="PTHR12271:SF40">
    <property type="entry name" value="POLY(A) RNA POLYMERASE GLD2"/>
    <property type="match status" value="1"/>
</dbReference>
<comment type="similarity">
    <text evidence="4">Belongs to the DNA polymerase type-B-like family.</text>
</comment>
<dbReference type="EC" id="2.7.7.19" evidence="5"/>
<dbReference type="Proteomes" id="UP000238274">
    <property type="component" value="Unassembled WGS sequence"/>
</dbReference>
<feature type="non-terminal residue" evidence="13">
    <location>
        <position position="1"/>
    </location>
</feature>
<dbReference type="OrthoDB" id="2274644at2759"/>
<dbReference type="GO" id="GO:0031123">
    <property type="term" value="P:RNA 3'-end processing"/>
    <property type="evidence" value="ECO:0007669"/>
    <property type="project" value="TreeGrafter"/>
</dbReference>
<dbReference type="GO" id="GO:0010605">
    <property type="term" value="P:negative regulation of macromolecule metabolic process"/>
    <property type="evidence" value="ECO:0007669"/>
    <property type="project" value="UniProtKB-ARBA"/>
</dbReference>
<evidence type="ECO:0000259" key="12">
    <source>
        <dbReference type="Pfam" id="PF22600"/>
    </source>
</evidence>
<feature type="compositionally biased region" description="Acidic residues" evidence="10">
    <location>
        <begin position="559"/>
        <end position="568"/>
    </location>
</feature>
<sequence length="706" mass="79438">EKTITSLGNCFDEALGDNDDDDDGFEITLDDHQKEVLTGQTQTKVVQLGRNLDRVNLIIRIWKETKICSKRERKASPHRKIPVDHPTIYYSLPRSLFTMNQPASQAQNTNRLTRLPLRPSTSNTDQGQNFRSNETAASIISVGRASIKKKSSKLSNHTPSQTENELLQNHIHQPSSSSTSSSATSYSQQTIPVAQQLPFYPLGPQIFQLVLISTPSPQVIQARERLVYQIQHLISRSRIGRRPVGTQPYMIQVFGSISFGLDSLDSDLDLCILDPDRPQGLTQTDVDRVKFSLPKIYNVRALSHIFINADFKDVKPIPMARTPILKFRSPNGIFSVDLNCNNLLGCQNSKLIRSYYELSPLVFRPLALVIKKWAKARGYCDPSGSQGPISASSYTLVLLLIAYLQVINHLPNLQDPLYIQQVYGDSKPDLIYIKNPARKPKSNSTPYSPLIAINTSFVVSPPDASNWIQTYPTQSYIHDPAILHDILEKILVGFFEFYDRFDFDSYLISIRDGRPIRRRKQPEETSDDGVRKGESMDRLLASLKNDLSHNKTPIPSCLVDDEEEEEDQITYTPFSCREGVSETVQRELDSNTLSKFTQDGGSTGTERSLHPSQDHDDPSCSASSSSVSSSSSHDHNHGSQFNRDPTLLEWTHPMVVVDPFLYERNTAGNIKLNVRDEIRDEFARAHRILKSGGSLADLFSLVFFLS</sequence>
<evidence type="ECO:0000256" key="1">
    <source>
        <dbReference type="ARBA" id="ARBA00001936"/>
    </source>
</evidence>
<dbReference type="GO" id="GO:0046872">
    <property type="term" value="F:metal ion binding"/>
    <property type="evidence" value="ECO:0007669"/>
    <property type="project" value="UniProtKB-KW"/>
</dbReference>
<feature type="region of interest" description="Disordered" evidence="10">
    <location>
        <begin position="551"/>
        <end position="644"/>
    </location>
</feature>
<evidence type="ECO:0000256" key="4">
    <source>
        <dbReference type="ARBA" id="ARBA00008593"/>
    </source>
</evidence>
<evidence type="ECO:0000256" key="7">
    <source>
        <dbReference type="ARBA" id="ARBA00022679"/>
    </source>
</evidence>
<feature type="compositionally biased region" description="Polar residues" evidence="10">
    <location>
        <begin position="119"/>
        <end position="135"/>
    </location>
</feature>
<dbReference type="Gene3D" id="1.10.1410.10">
    <property type="match status" value="1"/>
</dbReference>
<keyword evidence="6" id="KW-0963">Cytoplasm</keyword>
<keyword evidence="9" id="KW-0460">Magnesium</keyword>
<comment type="caution">
    <text evidence="13">The sequence shown here is derived from an EMBL/GenBank/DDBJ whole genome shotgun (WGS) entry which is preliminary data.</text>
</comment>
<feature type="domain" description="PAP-associated" evidence="11">
    <location>
        <begin position="490"/>
        <end position="525"/>
    </location>
</feature>
<evidence type="ECO:0000256" key="9">
    <source>
        <dbReference type="ARBA" id="ARBA00022842"/>
    </source>
</evidence>
<keyword evidence="8" id="KW-0479">Metal-binding</keyword>
<dbReference type="SUPFAM" id="SSF81631">
    <property type="entry name" value="PAP/OAS1 substrate-binding domain"/>
    <property type="match status" value="1"/>
</dbReference>
<feature type="non-terminal residue" evidence="13">
    <location>
        <position position="706"/>
    </location>
</feature>
<dbReference type="Pfam" id="PF03828">
    <property type="entry name" value="PAP_assoc"/>
    <property type="match status" value="1"/>
</dbReference>
<reference evidence="14" key="2">
    <citation type="journal article" date="2018" name="BMC Genomics">
        <title>Genomic insights into host adaptation between the wheat stripe rust pathogen (Puccinia striiformis f. sp. tritici) and the barley stripe rust pathogen (Puccinia striiformis f. sp. hordei).</title>
        <authorList>
            <person name="Xia C."/>
            <person name="Wang M."/>
            <person name="Yin C."/>
            <person name="Cornejo O.E."/>
            <person name="Hulbert S.H."/>
            <person name="Chen X."/>
        </authorList>
    </citation>
    <scope>NUCLEOTIDE SEQUENCE [LARGE SCALE GENOMIC DNA]</scope>
    <source>
        <strain evidence="14">93TX-2</strain>
    </source>
</reference>
<evidence type="ECO:0000313" key="14">
    <source>
        <dbReference type="Proteomes" id="UP000238274"/>
    </source>
</evidence>
<evidence type="ECO:0000259" key="11">
    <source>
        <dbReference type="Pfam" id="PF03828"/>
    </source>
</evidence>
<dbReference type="PANTHER" id="PTHR12271">
    <property type="entry name" value="POLY A POLYMERASE CID PAP -RELATED"/>
    <property type="match status" value="1"/>
</dbReference>
<comment type="cofactor">
    <cofactor evidence="2">
        <name>Mg(2+)</name>
        <dbReference type="ChEBI" id="CHEBI:18420"/>
    </cofactor>
</comment>
<keyword evidence="7" id="KW-0808">Transferase</keyword>
<keyword evidence="14" id="KW-1185">Reference proteome</keyword>
<comment type="subcellular location">
    <subcellularLocation>
        <location evidence="3">Cytoplasm</location>
    </subcellularLocation>
</comment>
<feature type="compositionally biased region" description="Polar residues" evidence="10">
    <location>
        <begin position="102"/>
        <end position="112"/>
    </location>
</feature>
<feature type="compositionally biased region" description="Polar residues" evidence="10">
    <location>
        <begin position="590"/>
        <end position="606"/>
    </location>
</feature>
<dbReference type="VEuPathDB" id="FungiDB:PSHT_15322"/>
<evidence type="ECO:0000256" key="3">
    <source>
        <dbReference type="ARBA" id="ARBA00004496"/>
    </source>
</evidence>
<dbReference type="InterPro" id="IPR054708">
    <property type="entry name" value="MTPAP-like_central"/>
</dbReference>
<feature type="compositionally biased region" description="Low complexity" evidence="10">
    <location>
        <begin position="619"/>
        <end position="631"/>
    </location>
</feature>
<dbReference type="Pfam" id="PF22600">
    <property type="entry name" value="MTPAP-like_central"/>
    <property type="match status" value="1"/>
</dbReference>
<reference evidence="14" key="3">
    <citation type="journal article" date="2018" name="Mol. Plant Microbe Interact.">
        <title>Genome sequence resources for the wheat stripe rust pathogen (Puccinia striiformis f. sp. tritici) and the barley stripe rust pathogen (Puccinia striiformis f. sp. hordei).</title>
        <authorList>
            <person name="Xia C."/>
            <person name="Wang M."/>
            <person name="Yin C."/>
            <person name="Cornejo O.E."/>
            <person name="Hulbert S.H."/>
            <person name="Chen X."/>
        </authorList>
    </citation>
    <scope>NUCLEOTIDE SEQUENCE [LARGE SCALE GENOMIC DNA]</scope>
    <source>
        <strain evidence="14">93TX-2</strain>
    </source>
</reference>
<dbReference type="GO" id="GO:1990817">
    <property type="term" value="F:poly(A) RNA polymerase activity"/>
    <property type="evidence" value="ECO:0007669"/>
    <property type="project" value="UniProtKB-EC"/>
</dbReference>
<reference evidence="13 14" key="1">
    <citation type="submission" date="2017-12" db="EMBL/GenBank/DDBJ databases">
        <title>Gene loss provides genomic basis for host adaptation in cereal stripe rust fungi.</title>
        <authorList>
            <person name="Xia C."/>
        </authorList>
    </citation>
    <scope>NUCLEOTIDE SEQUENCE [LARGE SCALE GENOMIC DNA]</scope>
    <source>
        <strain evidence="13 14">93TX-2</strain>
    </source>
</reference>
<accession>A0A2S4UFL2</accession>
<evidence type="ECO:0000256" key="10">
    <source>
        <dbReference type="SAM" id="MobiDB-lite"/>
    </source>
</evidence>
<evidence type="ECO:0000256" key="2">
    <source>
        <dbReference type="ARBA" id="ARBA00001946"/>
    </source>
</evidence>
<dbReference type="EMBL" id="PKSM01000384">
    <property type="protein sequence ID" value="POV96092.1"/>
    <property type="molecule type" value="Genomic_DNA"/>
</dbReference>